<dbReference type="SUPFAM" id="SSF53098">
    <property type="entry name" value="Ribonuclease H-like"/>
    <property type="match status" value="1"/>
</dbReference>
<dbReference type="PANTHER" id="PTHR47027">
    <property type="entry name" value="REVERSE TRANSCRIPTASE DOMAIN-CONTAINING PROTEIN"/>
    <property type="match status" value="1"/>
</dbReference>
<organism evidence="2 3">
    <name type="scientific">Collybiopsis confluens</name>
    <dbReference type="NCBI Taxonomy" id="2823264"/>
    <lineage>
        <taxon>Eukaryota</taxon>
        <taxon>Fungi</taxon>
        <taxon>Dikarya</taxon>
        <taxon>Basidiomycota</taxon>
        <taxon>Agaricomycotina</taxon>
        <taxon>Agaricomycetes</taxon>
        <taxon>Agaricomycetidae</taxon>
        <taxon>Agaricales</taxon>
        <taxon>Marasmiineae</taxon>
        <taxon>Omphalotaceae</taxon>
        <taxon>Collybiopsis</taxon>
    </lineage>
</organism>
<dbReference type="PANTHER" id="PTHR47027:SF20">
    <property type="entry name" value="REVERSE TRANSCRIPTASE-LIKE PROTEIN WITH RNA-DIRECTED DNA POLYMERASE DOMAIN"/>
    <property type="match status" value="1"/>
</dbReference>
<keyword evidence="3" id="KW-1185">Reference proteome</keyword>
<evidence type="ECO:0000259" key="1">
    <source>
        <dbReference type="PROSITE" id="PS50878"/>
    </source>
</evidence>
<dbReference type="SUPFAM" id="SSF56219">
    <property type="entry name" value="DNase I-like"/>
    <property type="match status" value="1"/>
</dbReference>
<dbReference type="InterPro" id="IPR000477">
    <property type="entry name" value="RT_dom"/>
</dbReference>
<dbReference type="InterPro" id="IPR043502">
    <property type="entry name" value="DNA/RNA_pol_sf"/>
</dbReference>
<protein>
    <recommendedName>
        <fullName evidence="1">Reverse transcriptase domain-containing protein</fullName>
    </recommendedName>
</protein>
<dbReference type="Gene3D" id="3.30.420.10">
    <property type="entry name" value="Ribonuclease H-like superfamily/Ribonuclease H"/>
    <property type="match status" value="1"/>
</dbReference>
<dbReference type="OrthoDB" id="2985334at2759"/>
<dbReference type="GO" id="GO:0003676">
    <property type="term" value="F:nucleic acid binding"/>
    <property type="evidence" value="ECO:0007669"/>
    <property type="project" value="InterPro"/>
</dbReference>
<dbReference type="PROSITE" id="PS50878">
    <property type="entry name" value="RT_POL"/>
    <property type="match status" value="1"/>
</dbReference>
<name>A0A8H5HYZ6_9AGAR</name>
<sequence length="1320" mass="146900">MPESPPPNCSSSSVVNTSAAQLRIVSWNLGGRLVSNLSRSEFYDIFNDADVVCIQETHLYPNESWQVPPNFTMFSRERPTNILDDPWGGVAIFIRSDLHAEQREDLCGPDIVSVLVSGILIVNAYILPANSTANWRSWTAVHPWDALQTILAAASMLDIPFFIVGDLNARCGNLSLSHPHPRRLSPDTTILPRGRHLIDLCNDLHLCMLNGSADIPGNHARWTSYQKRNNTYQSSVIDYALCSQVCTPFITSFTISGDTPWSDHASLTLTLLLPALSLPPCTGGLSTDRQPQFHFPLTTELDRFVDNVLHQEPLPFPERLGTLFGWCDQLPDPKLPGTVNVYLAAASRSVNLPSARAAAGVFFGPRNLDNTAARVPGGTSHPRAELYGALIALKRAPVAWPLRIFTESTYLVNSILFWSDRNAKCGWSCPNGDVLRAIASCIGARSAPVFFAHIGPSIHGNTWLADAHYHARIGINLPMPAPDSPEDFLSAPTPEKTCIGVNKLHFPKVGTNLHPPEPPAPAPAQNHQAFQSTHRNRTLKHTIQDNILANLVDASASGPGAFWKLYKRLRYPARPPDLISLEELFSCFVPRMNPASNLPQEIHCRMKEEQTRSSSLPSKPSIFPVLNEQIAESDVEKAKAHLSKSEPSSATGADSISYNWILDLDNALLCRLLNACVDQRQIPTSWLITLITAIRKLGKGRDFTSAKEYRTIGLESCLLKFLTLIIHMKLTQAAEAAGIIPPSQNGFRAGYRTNNNVLVLRTLVESSRSRGETVFVAFVDISNAFPSTNQHRLWNKLYNYGMTGRYFEWLKQLYSQMSYVIVHNNCVSEDFKALAGVLIGDPASPTLWNLFLSSLTLPYDPDDAHLGGTSISHLEHADDIAIISRTPEGLQRHLLHLESWCRDNFLTLDAKKSVYMTFGPLPSPIPTISLQGQPLQLVESWSYVGLTLCSSSRDIFSLHYRAKLTQAVGAAASLYGCEKLVGRRRLPPEIARTLYMALVDCYLISASDVAIDVAASSCQPLYAAQNNFLRRILGLGGNSKIAPLFTELGLIPLRYRRLSLALRYLSYLSQRPVSSFAALALVESSSLRQRKHPSWLMDIDCALRRLPNSTLFLPFLADLSPTIISRISKDLHSLALSNLQLDIDNLHQLRLLRGRQEPQPDGSFSAPIIALRHYLLNVHNFRHRLLLTRLICGSLSPATFRASPGKPLFDDTPNSRIYTCRLCRAPYETVEHMLFQCTASIELVVRRSSFLRHIIPLFPQNVAHPRPPWRTSVAFGLLKQCIFHWELVPHTARFVFDMVSKWNELVHLQDNADGSDEDAE</sequence>
<comment type="caution">
    <text evidence="2">The sequence shown here is derived from an EMBL/GenBank/DDBJ whole genome shotgun (WGS) entry which is preliminary data.</text>
</comment>
<dbReference type="GO" id="GO:0003824">
    <property type="term" value="F:catalytic activity"/>
    <property type="evidence" value="ECO:0007669"/>
    <property type="project" value="InterPro"/>
</dbReference>
<dbReference type="InterPro" id="IPR036397">
    <property type="entry name" value="RNaseH_sf"/>
</dbReference>
<gene>
    <name evidence="2" type="ORF">D9757_001603</name>
</gene>
<dbReference type="InterPro" id="IPR036691">
    <property type="entry name" value="Endo/exonu/phosph_ase_sf"/>
</dbReference>
<proteinExistence type="predicted"/>
<dbReference type="Gene3D" id="3.60.10.10">
    <property type="entry name" value="Endonuclease/exonuclease/phosphatase"/>
    <property type="match status" value="1"/>
</dbReference>
<dbReference type="InterPro" id="IPR005135">
    <property type="entry name" value="Endo/exonuclease/phosphatase"/>
</dbReference>
<dbReference type="InterPro" id="IPR012337">
    <property type="entry name" value="RNaseH-like_sf"/>
</dbReference>
<dbReference type="EMBL" id="JAACJN010000006">
    <property type="protein sequence ID" value="KAF5392174.1"/>
    <property type="molecule type" value="Genomic_DNA"/>
</dbReference>
<reference evidence="2 3" key="1">
    <citation type="journal article" date="2020" name="ISME J.">
        <title>Uncovering the hidden diversity of litter-decomposition mechanisms in mushroom-forming fungi.</title>
        <authorList>
            <person name="Floudas D."/>
            <person name="Bentzer J."/>
            <person name="Ahren D."/>
            <person name="Johansson T."/>
            <person name="Persson P."/>
            <person name="Tunlid A."/>
        </authorList>
    </citation>
    <scope>NUCLEOTIDE SEQUENCE [LARGE SCALE GENOMIC DNA]</scope>
    <source>
        <strain evidence="2 3">CBS 406.79</strain>
    </source>
</reference>
<dbReference type="SUPFAM" id="SSF56672">
    <property type="entry name" value="DNA/RNA polymerases"/>
    <property type="match status" value="1"/>
</dbReference>
<evidence type="ECO:0000313" key="2">
    <source>
        <dbReference type="EMBL" id="KAF5392174.1"/>
    </source>
</evidence>
<dbReference type="CDD" id="cd01650">
    <property type="entry name" value="RT_nLTR_like"/>
    <property type="match status" value="1"/>
</dbReference>
<dbReference type="Pfam" id="PF03372">
    <property type="entry name" value="Exo_endo_phos"/>
    <property type="match status" value="1"/>
</dbReference>
<accession>A0A8H5HYZ6</accession>
<evidence type="ECO:0000313" key="3">
    <source>
        <dbReference type="Proteomes" id="UP000518752"/>
    </source>
</evidence>
<dbReference type="Proteomes" id="UP000518752">
    <property type="component" value="Unassembled WGS sequence"/>
</dbReference>
<feature type="domain" description="Reverse transcriptase" evidence="1">
    <location>
        <begin position="675"/>
        <end position="948"/>
    </location>
</feature>
<dbReference type="Pfam" id="PF00078">
    <property type="entry name" value="RVT_1"/>
    <property type="match status" value="1"/>
</dbReference>